<gene>
    <name evidence="1" type="ORF">HDIA_2013</name>
</gene>
<dbReference type="SUPFAM" id="SSF53335">
    <property type="entry name" value="S-adenosyl-L-methionine-dependent methyltransferases"/>
    <property type="match status" value="1"/>
</dbReference>
<dbReference type="EMBL" id="LT960614">
    <property type="protein sequence ID" value="SON55554.1"/>
    <property type="molecule type" value="Genomic_DNA"/>
</dbReference>
<keyword evidence="1" id="KW-0489">Methyltransferase</keyword>
<dbReference type="GO" id="GO:0032259">
    <property type="term" value="P:methylation"/>
    <property type="evidence" value="ECO:0007669"/>
    <property type="project" value="UniProtKB-KW"/>
</dbReference>
<proteinExistence type="predicted"/>
<organism evidence="1 2">
    <name type="scientific">Hartmannibacter diazotrophicus</name>
    <dbReference type="NCBI Taxonomy" id="1482074"/>
    <lineage>
        <taxon>Bacteria</taxon>
        <taxon>Pseudomonadati</taxon>
        <taxon>Pseudomonadota</taxon>
        <taxon>Alphaproteobacteria</taxon>
        <taxon>Hyphomicrobiales</taxon>
        <taxon>Pleomorphomonadaceae</taxon>
        <taxon>Hartmannibacter</taxon>
    </lineage>
</organism>
<dbReference type="Gene3D" id="3.40.50.150">
    <property type="entry name" value="Vaccinia Virus protein VP39"/>
    <property type="match status" value="1"/>
</dbReference>
<reference evidence="2" key="1">
    <citation type="submission" date="2017-09" db="EMBL/GenBank/DDBJ databases">
        <title>Genome sequence of Nannocystis excedens DSM 71.</title>
        <authorList>
            <person name="Blom J."/>
        </authorList>
    </citation>
    <scope>NUCLEOTIDE SEQUENCE [LARGE SCALE GENOMIC DNA]</scope>
    <source>
        <strain evidence="2">type strain: E19</strain>
    </source>
</reference>
<sequence>MFSLEDFSRMADILAGIKGAFVLSINERPEVREWFGAFRFQSVRLKYTVGDGAAKPAEELIISSRKAAWRLL</sequence>
<dbReference type="OrthoDB" id="9805629at2"/>
<accession>A0A2C9D5F8</accession>
<dbReference type="AlphaFoldDB" id="A0A2C9D5F8"/>
<dbReference type="KEGG" id="hdi:HDIA_2013"/>
<evidence type="ECO:0000313" key="1">
    <source>
        <dbReference type="EMBL" id="SON55554.1"/>
    </source>
</evidence>
<keyword evidence="2" id="KW-1185">Reference proteome</keyword>
<protein>
    <submittedName>
        <fullName evidence="1">Site-specific DNA methylase</fullName>
    </submittedName>
</protein>
<dbReference type="Proteomes" id="UP000223606">
    <property type="component" value="Chromosome 1"/>
</dbReference>
<dbReference type="InterPro" id="IPR029063">
    <property type="entry name" value="SAM-dependent_MTases_sf"/>
</dbReference>
<name>A0A2C9D5F8_9HYPH</name>
<keyword evidence="1" id="KW-0808">Transferase</keyword>
<evidence type="ECO:0000313" key="2">
    <source>
        <dbReference type="Proteomes" id="UP000223606"/>
    </source>
</evidence>
<dbReference type="GO" id="GO:0008168">
    <property type="term" value="F:methyltransferase activity"/>
    <property type="evidence" value="ECO:0007669"/>
    <property type="project" value="UniProtKB-KW"/>
</dbReference>